<organism evidence="1 2">
    <name type="scientific">Streptomyces griseoloalbus</name>
    <dbReference type="NCBI Taxonomy" id="67303"/>
    <lineage>
        <taxon>Bacteria</taxon>
        <taxon>Bacillati</taxon>
        <taxon>Actinomycetota</taxon>
        <taxon>Actinomycetes</taxon>
        <taxon>Kitasatosporales</taxon>
        <taxon>Streptomycetaceae</taxon>
        <taxon>Streptomyces</taxon>
    </lineage>
</organism>
<gene>
    <name evidence="1" type="ORF">FHS32_002197</name>
</gene>
<accession>A0A7W8F8T9</accession>
<proteinExistence type="predicted"/>
<dbReference type="AlphaFoldDB" id="A0A7W8F8T9"/>
<keyword evidence="2" id="KW-1185">Reference proteome</keyword>
<protein>
    <submittedName>
        <fullName evidence="1">Uncharacterized protein</fullName>
    </submittedName>
</protein>
<dbReference type="Proteomes" id="UP000568022">
    <property type="component" value="Unassembled WGS sequence"/>
</dbReference>
<evidence type="ECO:0000313" key="1">
    <source>
        <dbReference type="EMBL" id="MBB5125465.1"/>
    </source>
</evidence>
<dbReference type="EMBL" id="JACHJE010000004">
    <property type="protein sequence ID" value="MBB5125465.1"/>
    <property type="molecule type" value="Genomic_DNA"/>
</dbReference>
<name>A0A7W8F8T9_9ACTN</name>
<sequence>MNIAQHIALIDELCFRPFPAEHGPSDVGFGGPGHHVAVLESGHGPRDGDPAEWAVTVEQYEKDRDAVYEVLASRWGDVAPWNLQTVLLRTGQEEIPEPWARLAARARVAWLWEVQGTGRWVALAVADRDASDEVQLLAVVTQTAPP</sequence>
<reference evidence="1 2" key="1">
    <citation type="submission" date="2020-08" db="EMBL/GenBank/DDBJ databases">
        <title>Genomic Encyclopedia of Type Strains, Phase III (KMG-III): the genomes of soil and plant-associated and newly described type strains.</title>
        <authorList>
            <person name="Whitman W."/>
        </authorList>
    </citation>
    <scope>NUCLEOTIDE SEQUENCE [LARGE SCALE GENOMIC DNA]</scope>
    <source>
        <strain evidence="1 2">CECT 3226</strain>
    </source>
</reference>
<comment type="caution">
    <text evidence="1">The sequence shown here is derived from an EMBL/GenBank/DDBJ whole genome shotgun (WGS) entry which is preliminary data.</text>
</comment>
<evidence type="ECO:0000313" key="2">
    <source>
        <dbReference type="Proteomes" id="UP000568022"/>
    </source>
</evidence>